<evidence type="ECO:0000256" key="4">
    <source>
        <dbReference type="ARBA" id="ARBA00022833"/>
    </source>
</evidence>
<evidence type="ECO:0000259" key="12">
    <source>
        <dbReference type="PROSITE" id="PS51843"/>
    </source>
</evidence>
<dbReference type="AlphaFoldDB" id="A0A7E4UWC4"/>
<dbReference type="PANTHER" id="PTHR45680:SF23">
    <property type="entry name" value="NUCLEAR HORMONE RECEPTOR FAMILY"/>
    <property type="match status" value="1"/>
</dbReference>
<dbReference type="SMART" id="SM00399">
    <property type="entry name" value="ZnF_C4"/>
    <property type="match status" value="1"/>
</dbReference>
<comment type="similarity">
    <text evidence="1 10">Belongs to the nuclear hormone receptor family.</text>
</comment>
<sequence length="422" mass="48225">MSSSPPDDFLIVKDEECLICGSPTKGLHFQVNACRACAAFFRRSVKSKLVYRCQRGTGRCNLKTKVHGKPLCRYCRMKMCNIIGMRMEVDYAPAPPSPDDVNEYKFDDRNEDNTIGDPQVDGKELMYTTKPLISIIKEGICKNNVSNVKGISIKLSPLQQMCHELTKFCNQNAPKMCDVELVSTINSKKYLKFMENYLLRLVKICTSCEDFVKIDDNQKFPIFRHFYQCFNYAERAYQTMLLFGYETTDLRYLFECTQAIDVGMTKLASGDAKDEEIKQLFEPLKQRMFGHLLNPIKVLRPTIFEFAYIAVNIMWNLTDVSDITSETHDVAKEIVERSANELHNYYKFEVRLPNYSSRHASLLSLDGAQIDYQPQNIILAVPLTENKSKSTLTALPLPSLAKVQQASITMAGTNTKKRHEPV</sequence>
<keyword evidence="9 10" id="KW-0539">Nucleus</keyword>
<reference evidence="13" key="1">
    <citation type="journal article" date="2013" name="Genetics">
        <title>The draft genome and transcriptome of Panagrellus redivivus are shaped by the harsh demands of a free-living lifestyle.</title>
        <authorList>
            <person name="Srinivasan J."/>
            <person name="Dillman A.R."/>
            <person name="Macchietto M.G."/>
            <person name="Heikkinen L."/>
            <person name="Lakso M."/>
            <person name="Fracchia K.M."/>
            <person name="Antoshechkin I."/>
            <person name="Mortazavi A."/>
            <person name="Wong G."/>
            <person name="Sternberg P.W."/>
        </authorList>
    </citation>
    <scope>NUCLEOTIDE SEQUENCE [LARGE SCALE GENOMIC DNA]</scope>
    <source>
        <strain evidence="13">MT8872</strain>
    </source>
</reference>
<dbReference type="WBParaSite" id="Pan_g13622.t1">
    <property type="protein sequence ID" value="Pan_g13622.t1"/>
    <property type="gene ID" value="Pan_g13622"/>
</dbReference>
<dbReference type="PANTHER" id="PTHR45680">
    <property type="entry name" value="NUCLEAR HORMONE RECEPTOR FAMILY"/>
    <property type="match status" value="1"/>
</dbReference>
<keyword evidence="13" id="KW-1185">Reference proteome</keyword>
<dbReference type="InterPro" id="IPR000536">
    <property type="entry name" value="Nucl_hrmn_rcpt_lig-bd"/>
</dbReference>
<dbReference type="GO" id="GO:0008270">
    <property type="term" value="F:zinc ion binding"/>
    <property type="evidence" value="ECO:0007669"/>
    <property type="project" value="UniProtKB-KW"/>
</dbReference>
<dbReference type="InterPro" id="IPR013088">
    <property type="entry name" value="Znf_NHR/GATA"/>
</dbReference>
<keyword evidence="6 10" id="KW-0238">DNA-binding</keyword>
<dbReference type="GO" id="GO:0003700">
    <property type="term" value="F:DNA-binding transcription factor activity"/>
    <property type="evidence" value="ECO:0007669"/>
    <property type="project" value="InterPro"/>
</dbReference>
<dbReference type="PROSITE" id="PS51030">
    <property type="entry name" value="NUCLEAR_REC_DBD_2"/>
    <property type="match status" value="1"/>
</dbReference>
<evidence type="ECO:0000256" key="3">
    <source>
        <dbReference type="ARBA" id="ARBA00022771"/>
    </source>
</evidence>
<evidence type="ECO:0000313" key="13">
    <source>
        <dbReference type="Proteomes" id="UP000492821"/>
    </source>
</evidence>
<evidence type="ECO:0000256" key="10">
    <source>
        <dbReference type="RuleBase" id="RU004334"/>
    </source>
</evidence>
<dbReference type="PRINTS" id="PR00047">
    <property type="entry name" value="STROIDFINGER"/>
</dbReference>
<dbReference type="InterPro" id="IPR035500">
    <property type="entry name" value="NHR-like_dom_sf"/>
</dbReference>
<dbReference type="InterPro" id="IPR051152">
    <property type="entry name" value="C.elegans_Orphan_NR"/>
</dbReference>
<evidence type="ECO:0000256" key="6">
    <source>
        <dbReference type="ARBA" id="ARBA00023125"/>
    </source>
</evidence>
<keyword evidence="7 10" id="KW-0804">Transcription</keyword>
<dbReference type="PROSITE" id="PS00031">
    <property type="entry name" value="NUCLEAR_REC_DBD_1"/>
    <property type="match status" value="1"/>
</dbReference>
<keyword evidence="2 10" id="KW-0479">Metal-binding</keyword>
<dbReference type="SUPFAM" id="SSF48508">
    <property type="entry name" value="Nuclear receptor ligand-binding domain"/>
    <property type="match status" value="1"/>
</dbReference>
<protein>
    <submittedName>
        <fullName evidence="14">Nuclear receptor domain-containing protein</fullName>
    </submittedName>
</protein>
<feature type="domain" description="Nuclear receptor" evidence="11">
    <location>
        <begin position="14"/>
        <end position="92"/>
    </location>
</feature>
<evidence type="ECO:0000313" key="14">
    <source>
        <dbReference type="WBParaSite" id="Pan_g13622.t1"/>
    </source>
</evidence>
<evidence type="ECO:0000259" key="11">
    <source>
        <dbReference type="PROSITE" id="PS51030"/>
    </source>
</evidence>
<evidence type="ECO:0000256" key="5">
    <source>
        <dbReference type="ARBA" id="ARBA00023015"/>
    </source>
</evidence>
<dbReference type="InterPro" id="IPR001628">
    <property type="entry name" value="Znf_hrmn_rcpt"/>
</dbReference>
<evidence type="ECO:0000256" key="9">
    <source>
        <dbReference type="ARBA" id="ARBA00023242"/>
    </source>
</evidence>
<comment type="subcellular location">
    <subcellularLocation>
        <location evidence="10">Nucleus</location>
    </subcellularLocation>
</comment>
<keyword evidence="4 10" id="KW-0862">Zinc</keyword>
<dbReference type="GO" id="GO:0005634">
    <property type="term" value="C:nucleus"/>
    <property type="evidence" value="ECO:0007669"/>
    <property type="project" value="UniProtKB-SubCell"/>
</dbReference>
<organism evidence="13 14">
    <name type="scientific">Panagrellus redivivus</name>
    <name type="common">Microworm</name>
    <dbReference type="NCBI Taxonomy" id="6233"/>
    <lineage>
        <taxon>Eukaryota</taxon>
        <taxon>Metazoa</taxon>
        <taxon>Ecdysozoa</taxon>
        <taxon>Nematoda</taxon>
        <taxon>Chromadorea</taxon>
        <taxon>Rhabditida</taxon>
        <taxon>Tylenchina</taxon>
        <taxon>Panagrolaimomorpha</taxon>
        <taxon>Panagrolaimoidea</taxon>
        <taxon>Panagrolaimidae</taxon>
        <taxon>Panagrellus</taxon>
    </lineage>
</organism>
<proteinExistence type="inferred from homology"/>
<dbReference type="GO" id="GO:0043565">
    <property type="term" value="F:sequence-specific DNA binding"/>
    <property type="evidence" value="ECO:0007669"/>
    <property type="project" value="InterPro"/>
</dbReference>
<name>A0A7E4UWC4_PANRE</name>
<keyword evidence="5 10" id="KW-0805">Transcription regulation</keyword>
<dbReference type="Proteomes" id="UP000492821">
    <property type="component" value="Unassembled WGS sequence"/>
</dbReference>
<dbReference type="Pfam" id="PF00105">
    <property type="entry name" value="zf-C4"/>
    <property type="match status" value="1"/>
</dbReference>
<feature type="domain" description="NR LBD" evidence="12">
    <location>
        <begin position="157"/>
        <end position="414"/>
    </location>
</feature>
<accession>A0A7E4UWC4</accession>
<evidence type="ECO:0000256" key="8">
    <source>
        <dbReference type="ARBA" id="ARBA00023170"/>
    </source>
</evidence>
<dbReference type="SMART" id="SM00430">
    <property type="entry name" value="HOLI"/>
    <property type="match status" value="1"/>
</dbReference>
<dbReference type="Gene3D" id="1.10.565.10">
    <property type="entry name" value="Retinoid X Receptor"/>
    <property type="match status" value="1"/>
</dbReference>
<dbReference type="Gene3D" id="3.30.50.10">
    <property type="entry name" value="Erythroid Transcription Factor GATA-1, subunit A"/>
    <property type="match status" value="1"/>
</dbReference>
<evidence type="ECO:0000256" key="7">
    <source>
        <dbReference type="ARBA" id="ARBA00023163"/>
    </source>
</evidence>
<keyword evidence="8 10" id="KW-0675">Receptor</keyword>
<evidence type="ECO:0000256" key="1">
    <source>
        <dbReference type="ARBA" id="ARBA00005993"/>
    </source>
</evidence>
<reference evidence="14" key="2">
    <citation type="submission" date="2020-10" db="UniProtKB">
        <authorList>
            <consortium name="WormBaseParasite"/>
        </authorList>
    </citation>
    <scope>IDENTIFICATION</scope>
</reference>
<dbReference type="Pfam" id="PF00104">
    <property type="entry name" value="Hormone_recep"/>
    <property type="match status" value="1"/>
</dbReference>
<dbReference type="SUPFAM" id="SSF57716">
    <property type="entry name" value="Glucocorticoid receptor-like (DNA-binding domain)"/>
    <property type="match status" value="1"/>
</dbReference>
<evidence type="ECO:0000256" key="2">
    <source>
        <dbReference type="ARBA" id="ARBA00022723"/>
    </source>
</evidence>
<keyword evidence="3 10" id="KW-0863">Zinc-finger</keyword>
<dbReference type="PROSITE" id="PS51843">
    <property type="entry name" value="NR_LBD"/>
    <property type="match status" value="1"/>
</dbReference>